<feature type="transmembrane region" description="Helical" evidence="2">
    <location>
        <begin position="140"/>
        <end position="160"/>
    </location>
</feature>
<dbReference type="InterPro" id="IPR036457">
    <property type="entry name" value="PPM-type-like_dom_sf"/>
</dbReference>
<sequence>MLKVGLAETAKGWKQLWNRSREGRELRAVLISFPAGLLAAMLTLPGGMRPLGMALPMALPGSCALASLAGAVIGYSVHGVFAENLSCLAVLACTLGIKLLTDGIPRLRSSPIFLSACAIILTGLVTGIRCSLVSAGTGEWIFGMAEAVLTGGTTYFAFFGSRFLLSGRRLSEAGMIQRTSILLLALAALMGLTGMEIYLFSPGRIIACIAILLAGERRNAQSAAETGICCTAAMAFAVPANMLTGGIYTACGYWAGLFAGLGRIRQTMFFAGAALAASMVTGISSASLLWMLDLLVGCGIFLILPDRVRQKVPAIRRGKPIAFADAGRTAARLRFSAGTLLDLEKTVEAVSEKLYNTGVCSIDNVYTGASDKVCRKCGLKLFCWDTACTQTNDAFSKLTPLLKAKGGVTPEDLPSYFLERCPKTADLTAAINNLYAQFISREAARRKVAQAKQVAAEQFEGLSDMLAEFSGELREIASIDTDTSDRITAMLREMGEEPEEVYCIIDRYDRMRIEIYTEKPLRPESDFLCGELSSLTQRPLDGPSVVSSDDTTRTTFYEQARLKVEYGCTQLCARDGKISGDCCDTFSDGKGFFHLILSDGMGTGGRAAVDSIMTVSFVLRLIKAGFGFDAALKLINSSLLIRTGEETLATLDIGCIDLYTGKMEFLKAGAVSSFLCREGRVAEISGSSLPAGILQGIHYERRTVRLREGDLIVMMSDGALSVAPDWMKEELALAAGEPVQKIAERLANLSKRNEHGRGDDITIMAARVVRV</sequence>
<dbReference type="Pfam" id="PF19732">
    <property type="entry name" value="SpoIIE_N"/>
    <property type="match status" value="1"/>
</dbReference>
<feature type="transmembrane region" description="Helical" evidence="2">
    <location>
        <begin position="26"/>
        <end position="44"/>
    </location>
</feature>
<evidence type="ECO:0000313" key="5">
    <source>
        <dbReference type="Proteomes" id="UP000824160"/>
    </source>
</evidence>
<dbReference type="InterPro" id="IPR001932">
    <property type="entry name" value="PPM-type_phosphatase-like_dom"/>
</dbReference>
<feature type="domain" description="PPM-type phosphatase" evidence="3">
    <location>
        <begin position="564"/>
        <end position="768"/>
    </location>
</feature>
<keyword evidence="2" id="KW-0472">Membrane</keyword>
<dbReference type="SMART" id="SM00331">
    <property type="entry name" value="PP2C_SIG"/>
    <property type="match status" value="1"/>
</dbReference>
<dbReference type="EMBL" id="DVLW01000019">
    <property type="protein sequence ID" value="HIT93672.1"/>
    <property type="molecule type" value="Genomic_DNA"/>
</dbReference>
<dbReference type="PANTHER" id="PTHR43156">
    <property type="entry name" value="STAGE II SPORULATION PROTEIN E-RELATED"/>
    <property type="match status" value="1"/>
</dbReference>
<reference evidence="4" key="1">
    <citation type="submission" date="2020-10" db="EMBL/GenBank/DDBJ databases">
        <authorList>
            <person name="Gilroy R."/>
        </authorList>
    </citation>
    <scope>NUCLEOTIDE SEQUENCE</scope>
    <source>
        <strain evidence="4">ChiBcec7-5410</strain>
    </source>
</reference>
<feature type="transmembrane region" description="Helical" evidence="2">
    <location>
        <begin position="112"/>
        <end position="134"/>
    </location>
</feature>
<organism evidence="4 5">
    <name type="scientific">Candidatus Faecivivens stercoripullorum</name>
    <dbReference type="NCBI Taxonomy" id="2840805"/>
    <lineage>
        <taxon>Bacteria</taxon>
        <taxon>Bacillati</taxon>
        <taxon>Bacillota</taxon>
        <taxon>Clostridia</taxon>
        <taxon>Eubacteriales</taxon>
        <taxon>Oscillospiraceae</taxon>
        <taxon>Oscillospiraceae incertae sedis</taxon>
        <taxon>Candidatus Faecivivens</taxon>
    </lineage>
</organism>
<dbReference type="GO" id="GO:0016791">
    <property type="term" value="F:phosphatase activity"/>
    <property type="evidence" value="ECO:0007669"/>
    <property type="project" value="TreeGrafter"/>
</dbReference>
<evidence type="ECO:0000259" key="3">
    <source>
        <dbReference type="SMART" id="SM00331"/>
    </source>
</evidence>
<accession>A0A9D1KS38</accession>
<name>A0A9D1KS38_9FIRM</name>
<keyword evidence="2" id="KW-1133">Transmembrane helix</keyword>
<dbReference type="SUPFAM" id="SSF81606">
    <property type="entry name" value="PP2C-like"/>
    <property type="match status" value="1"/>
</dbReference>
<evidence type="ECO:0000256" key="1">
    <source>
        <dbReference type="ARBA" id="ARBA00022801"/>
    </source>
</evidence>
<keyword evidence="2" id="KW-0812">Transmembrane</keyword>
<dbReference type="InterPro" id="IPR045768">
    <property type="entry name" value="SpoIIE_N"/>
</dbReference>
<feature type="transmembrane region" description="Helical" evidence="2">
    <location>
        <begin position="242"/>
        <end position="261"/>
    </location>
</feature>
<evidence type="ECO:0000256" key="2">
    <source>
        <dbReference type="SAM" id="Phobius"/>
    </source>
</evidence>
<dbReference type="Proteomes" id="UP000824160">
    <property type="component" value="Unassembled WGS sequence"/>
</dbReference>
<dbReference type="Pfam" id="PF07228">
    <property type="entry name" value="SpoIIE"/>
    <property type="match status" value="1"/>
</dbReference>
<reference evidence="4" key="2">
    <citation type="journal article" date="2021" name="PeerJ">
        <title>Extensive microbial diversity within the chicken gut microbiome revealed by metagenomics and culture.</title>
        <authorList>
            <person name="Gilroy R."/>
            <person name="Ravi A."/>
            <person name="Getino M."/>
            <person name="Pursley I."/>
            <person name="Horton D.L."/>
            <person name="Alikhan N.F."/>
            <person name="Baker D."/>
            <person name="Gharbi K."/>
            <person name="Hall N."/>
            <person name="Watson M."/>
            <person name="Adriaenssens E.M."/>
            <person name="Foster-Nyarko E."/>
            <person name="Jarju S."/>
            <person name="Secka A."/>
            <person name="Antonio M."/>
            <person name="Oren A."/>
            <person name="Chaudhuri R.R."/>
            <person name="La Ragione R."/>
            <person name="Hildebrand F."/>
            <person name="Pallen M.J."/>
        </authorList>
    </citation>
    <scope>NUCLEOTIDE SEQUENCE</scope>
    <source>
        <strain evidence="4">ChiBcec7-5410</strain>
    </source>
</reference>
<gene>
    <name evidence="4" type="ORF">IAC43_00650</name>
</gene>
<protein>
    <submittedName>
        <fullName evidence="4">SpoIIE family protein phosphatase</fullName>
    </submittedName>
</protein>
<dbReference type="AlphaFoldDB" id="A0A9D1KS38"/>
<feature type="transmembrane region" description="Helical" evidence="2">
    <location>
        <begin position="273"/>
        <end position="304"/>
    </location>
</feature>
<dbReference type="PANTHER" id="PTHR43156:SF2">
    <property type="entry name" value="STAGE II SPORULATION PROTEIN E"/>
    <property type="match status" value="1"/>
</dbReference>
<dbReference type="InterPro" id="IPR052016">
    <property type="entry name" value="Bact_Sigma-Reg"/>
</dbReference>
<proteinExistence type="predicted"/>
<comment type="caution">
    <text evidence="4">The sequence shown here is derived from an EMBL/GenBank/DDBJ whole genome shotgun (WGS) entry which is preliminary data.</text>
</comment>
<dbReference type="Gene3D" id="3.60.40.10">
    <property type="entry name" value="PPM-type phosphatase domain"/>
    <property type="match status" value="1"/>
</dbReference>
<keyword evidence="1" id="KW-0378">Hydrolase</keyword>
<evidence type="ECO:0000313" key="4">
    <source>
        <dbReference type="EMBL" id="HIT93672.1"/>
    </source>
</evidence>
<feature type="transmembrane region" description="Helical" evidence="2">
    <location>
        <begin position="181"/>
        <end position="200"/>
    </location>
</feature>